<dbReference type="RefSeq" id="WP_184146853.1">
    <property type="nucleotide sequence ID" value="NZ_JACHFM010000001.1"/>
</dbReference>
<dbReference type="AlphaFoldDB" id="A0A840SMF3"/>
<dbReference type="InterPro" id="IPR017850">
    <property type="entry name" value="Alkaline_phosphatase_core_sf"/>
</dbReference>
<dbReference type="Pfam" id="PF00884">
    <property type="entry name" value="Sulfatase"/>
    <property type="match status" value="1"/>
</dbReference>
<dbReference type="SUPFAM" id="SSF53649">
    <property type="entry name" value="Alkaline phosphatase-like"/>
    <property type="match status" value="1"/>
</dbReference>
<sequence>MTQPNILWICTDQQRWDTLSFLGHPGARTPAIDRLAAEGTAFDRAYCQSPICTPSRASFLSGKYPIATGVQRNGNIGFPGDIVLVPRIFRDAGYRTGLIGKLHLSRAQGVVETRPADDGYDEFYWSHHPDPDWETGHDYQDWLAERGVDATAIYDPGRTIGPGVDADVHQTTWAGDRAKRFMRAHADRPWFLSINLFDPHPPFDPPADYLARFDRAAMPGPVFAPSDLDHQRRLFEIDQQSRVAVDPRRGDPDSDLYEPPAPRPEGATHDTPPETWDGKQVRACYHAMIALIDDMVGDLMGVLDETGQRRDTLVLFMSDHGEMLGDHGLIYKGARFYEGLVRVPMIFSWPGYVREGVVSDALVELVDIPQTILGAAGLPEGEGMQGKSLWPLLTGTVPADAHKPYVLCEYFDALGMPDARHTRASMYFDGRHKLSVYHSHGTGELYDLEADPSEFTDLWDDPASAALRSDLTARAFDALMRVCEPGPRRTGPY</sequence>
<dbReference type="PANTHER" id="PTHR42693">
    <property type="entry name" value="ARYLSULFATASE FAMILY MEMBER"/>
    <property type="match status" value="1"/>
</dbReference>
<dbReference type="InterPro" id="IPR050738">
    <property type="entry name" value="Sulfatase"/>
</dbReference>
<dbReference type="GO" id="GO:0004065">
    <property type="term" value="F:arylsulfatase activity"/>
    <property type="evidence" value="ECO:0007669"/>
    <property type="project" value="TreeGrafter"/>
</dbReference>
<evidence type="ECO:0000256" key="1">
    <source>
        <dbReference type="ARBA" id="ARBA00008779"/>
    </source>
</evidence>
<dbReference type="Gene3D" id="3.40.720.10">
    <property type="entry name" value="Alkaline Phosphatase, subunit A"/>
    <property type="match status" value="1"/>
</dbReference>
<keyword evidence="2" id="KW-0378">Hydrolase</keyword>
<dbReference type="InterPro" id="IPR000917">
    <property type="entry name" value="Sulfatase_N"/>
</dbReference>
<dbReference type="Proteomes" id="UP000549457">
    <property type="component" value="Unassembled WGS sequence"/>
</dbReference>
<evidence type="ECO:0000313" key="5">
    <source>
        <dbReference type="EMBL" id="MBB5220623.1"/>
    </source>
</evidence>
<evidence type="ECO:0000256" key="2">
    <source>
        <dbReference type="ARBA" id="ARBA00022801"/>
    </source>
</evidence>
<keyword evidence="6" id="KW-1185">Reference proteome</keyword>
<accession>A0A840SMF3</accession>
<organism evidence="5 6">
    <name type="scientific">Amaricoccus macauensis</name>
    <dbReference type="NCBI Taxonomy" id="57001"/>
    <lineage>
        <taxon>Bacteria</taxon>
        <taxon>Pseudomonadati</taxon>
        <taxon>Pseudomonadota</taxon>
        <taxon>Alphaproteobacteria</taxon>
        <taxon>Rhodobacterales</taxon>
        <taxon>Paracoccaceae</taxon>
        <taxon>Amaricoccus</taxon>
    </lineage>
</organism>
<protein>
    <submittedName>
        <fullName evidence="5">Arylsulfatase A-like enzyme</fullName>
    </submittedName>
</protein>
<feature type="region of interest" description="Disordered" evidence="3">
    <location>
        <begin position="236"/>
        <end position="276"/>
    </location>
</feature>
<feature type="domain" description="Sulfatase N-terminal" evidence="4">
    <location>
        <begin position="4"/>
        <end position="377"/>
    </location>
</feature>
<reference evidence="5 6" key="1">
    <citation type="submission" date="2020-08" db="EMBL/GenBank/DDBJ databases">
        <title>Genomic Encyclopedia of Type Strains, Phase IV (KMG-IV): sequencing the most valuable type-strain genomes for metagenomic binning, comparative biology and taxonomic classification.</title>
        <authorList>
            <person name="Goeker M."/>
        </authorList>
    </citation>
    <scope>NUCLEOTIDE SEQUENCE [LARGE SCALE GENOMIC DNA]</scope>
    <source>
        <strain evidence="5 6">DSM 101730</strain>
    </source>
</reference>
<dbReference type="PANTHER" id="PTHR42693:SF53">
    <property type="entry name" value="ENDO-4-O-SULFATASE"/>
    <property type="match status" value="1"/>
</dbReference>
<comment type="caution">
    <text evidence="5">The sequence shown here is derived from an EMBL/GenBank/DDBJ whole genome shotgun (WGS) entry which is preliminary data.</text>
</comment>
<dbReference type="EMBL" id="JACHFM010000001">
    <property type="protein sequence ID" value="MBB5220623.1"/>
    <property type="molecule type" value="Genomic_DNA"/>
</dbReference>
<proteinExistence type="inferred from homology"/>
<evidence type="ECO:0000259" key="4">
    <source>
        <dbReference type="Pfam" id="PF00884"/>
    </source>
</evidence>
<feature type="compositionally biased region" description="Basic and acidic residues" evidence="3">
    <location>
        <begin position="266"/>
        <end position="276"/>
    </location>
</feature>
<evidence type="ECO:0000256" key="3">
    <source>
        <dbReference type="SAM" id="MobiDB-lite"/>
    </source>
</evidence>
<gene>
    <name evidence="5" type="ORF">HNP73_000544</name>
</gene>
<name>A0A840SMF3_9RHOB</name>
<evidence type="ECO:0000313" key="6">
    <source>
        <dbReference type="Proteomes" id="UP000549457"/>
    </source>
</evidence>
<comment type="similarity">
    <text evidence="1">Belongs to the sulfatase family.</text>
</comment>